<dbReference type="InterPro" id="IPR010994">
    <property type="entry name" value="RuvA_2-like"/>
</dbReference>
<sequence>MKFNSILIAFLTFTSVFTSSSLLAEPKHDTKVRNTQIMPVTPVQVESPPSISKVNVNSATAAELQQALIGIGTKKAEAIIQYREAHGPFSMAEQLLEVQGIGKAILEKNKDRLLF</sequence>
<dbReference type="InterPro" id="IPR051675">
    <property type="entry name" value="Endo/Exo/Phosphatase_dom_1"/>
</dbReference>
<reference evidence="3" key="1">
    <citation type="journal article" date="2019" name="Int. J. Syst. Evol. Microbiol.">
        <title>The Global Catalogue of Microorganisms (GCM) 10K type strain sequencing project: providing services to taxonomists for standard genome sequencing and annotation.</title>
        <authorList>
            <consortium name="The Broad Institute Genomics Platform"/>
            <consortium name="The Broad Institute Genome Sequencing Center for Infectious Disease"/>
            <person name="Wu L."/>
            <person name="Ma J."/>
        </authorList>
    </citation>
    <scope>NUCLEOTIDE SEQUENCE [LARGE SCALE GENOMIC DNA]</scope>
    <source>
        <strain evidence="3">CCM 7950</strain>
    </source>
</reference>
<dbReference type="NCBIfam" id="TIGR00426">
    <property type="entry name" value="competence protein ComEA helix-hairpin-helix repeat region"/>
    <property type="match status" value="1"/>
</dbReference>
<keyword evidence="3" id="KW-1185">Reference proteome</keyword>
<dbReference type="Pfam" id="PF12836">
    <property type="entry name" value="HHH_3"/>
    <property type="match status" value="1"/>
</dbReference>
<accession>A0ABW4NRE4</accession>
<organism evidence="2 3">
    <name type="scientific">Pasteurella oralis</name>
    <dbReference type="NCBI Taxonomy" id="1071947"/>
    <lineage>
        <taxon>Bacteria</taxon>
        <taxon>Pseudomonadati</taxon>
        <taxon>Pseudomonadota</taxon>
        <taxon>Gammaproteobacteria</taxon>
        <taxon>Pasteurellales</taxon>
        <taxon>Pasteurellaceae</taxon>
        <taxon>Pasteurella</taxon>
    </lineage>
</organism>
<feature type="signal peptide" evidence="1">
    <location>
        <begin position="1"/>
        <end position="24"/>
    </location>
</feature>
<dbReference type="SUPFAM" id="SSF47781">
    <property type="entry name" value="RuvA domain 2-like"/>
    <property type="match status" value="1"/>
</dbReference>
<evidence type="ECO:0000313" key="2">
    <source>
        <dbReference type="EMBL" id="MFD1805159.1"/>
    </source>
</evidence>
<comment type="caution">
    <text evidence="2">The sequence shown here is derived from an EMBL/GenBank/DDBJ whole genome shotgun (WGS) entry which is preliminary data.</text>
</comment>
<dbReference type="Gene3D" id="1.10.150.280">
    <property type="entry name" value="AF1531-like domain"/>
    <property type="match status" value="1"/>
</dbReference>
<dbReference type="PANTHER" id="PTHR21180">
    <property type="entry name" value="ENDONUCLEASE/EXONUCLEASE/PHOSPHATASE FAMILY DOMAIN-CONTAINING PROTEIN 1"/>
    <property type="match status" value="1"/>
</dbReference>
<keyword evidence="1" id="KW-0732">Signal</keyword>
<dbReference type="InterPro" id="IPR004509">
    <property type="entry name" value="Competence_ComEA_HhH"/>
</dbReference>
<dbReference type="Proteomes" id="UP001597420">
    <property type="component" value="Unassembled WGS sequence"/>
</dbReference>
<gene>
    <name evidence="2" type="ORF">ACFSAV_02000</name>
</gene>
<dbReference type="EMBL" id="JBHUFP010000004">
    <property type="protein sequence ID" value="MFD1805159.1"/>
    <property type="molecule type" value="Genomic_DNA"/>
</dbReference>
<name>A0ABW4NRE4_9PAST</name>
<evidence type="ECO:0000313" key="3">
    <source>
        <dbReference type="Proteomes" id="UP001597420"/>
    </source>
</evidence>
<dbReference type="RefSeq" id="WP_379095626.1">
    <property type="nucleotide sequence ID" value="NZ_JBHUFP010000004.1"/>
</dbReference>
<protein>
    <submittedName>
        <fullName evidence="2">ComEA family DNA-binding protein</fullName>
    </submittedName>
</protein>
<proteinExistence type="predicted"/>
<dbReference type="PANTHER" id="PTHR21180:SF32">
    <property type="entry name" value="ENDONUCLEASE_EXONUCLEASE_PHOSPHATASE FAMILY DOMAIN-CONTAINING PROTEIN 1"/>
    <property type="match status" value="1"/>
</dbReference>
<dbReference type="GO" id="GO:0003677">
    <property type="term" value="F:DNA binding"/>
    <property type="evidence" value="ECO:0007669"/>
    <property type="project" value="UniProtKB-KW"/>
</dbReference>
<evidence type="ECO:0000256" key="1">
    <source>
        <dbReference type="SAM" id="SignalP"/>
    </source>
</evidence>
<feature type="chain" id="PRO_5046636763" evidence="1">
    <location>
        <begin position="25"/>
        <end position="115"/>
    </location>
</feature>
<keyword evidence="2" id="KW-0238">DNA-binding</keyword>